<gene>
    <name evidence="3" type="ORF">ES711_08250</name>
</gene>
<dbReference type="InterPro" id="IPR019734">
    <property type="entry name" value="TPR_rpt"/>
</dbReference>
<protein>
    <submittedName>
        <fullName evidence="3">Tetratricopeptide repeat protein</fullName>
    </submittedName>
</protein>
<sequence>MNFKDYIVTCLFAIVFVAQTCYAQVDPNQKPTDDLGNVEDQFQEHFFEALKQQGIENYQRAIDALLKCKAIDDKSVVYYQLGKNYNKLKNFGAAEDALKRAVSKEPENEWYLDELYDVYNQQGDTKKAIKTVKQLVKYHPDYRQDLASLYIKSKEYKEAIKLLDELDKEFGISADRDYLRNQVYTITGRDEERIENLQERLDKNPEDETNYLTLIYRYSETGETEQAFHTAQQLLKVHPESKLVHLALYKFYLDNNQAESAIASMQIVLTAPEINPDAKTKVLNDFINFVAKNPQHEKDLIDVTAMIDESKSFKTLVELAQYYLKLEDKSKALMYFEDALKLEPTNFAVIKDALLLQIDLDFNEKAVVRSREALELFPAQPILYLIKGVAHNNLKQSKDAVASLESGLDYVIEDPKMEADFYTQLSMAYKLNNNNTKSESFAKKAAALKNPNE</sequence>
<dbReference type="PANTHER" id="PTHR12558">
    <property type="entry name" value="CELL DIVISION CYCLE 16,23,27"/>
    <property type="match status" value="1"/>
</dbReference>
<dbReference type="PROSITE" id="PS50293">
    <property type="entry name" value="TPR_REGION"/>
    <property type="match status" value="1"/>
</dbReference>
<dbReference type="Pfam" id="PF13181">
    <property type="entry name" value="TPR_8"/>
    <property type="match status" value="2"/>
</dbReference>
<dbReference type="RefSeq" id="WP_146892491.1">
    <property type="nucleotide sequence ID" value="NZ_VORX01000003.1"/>
</dbReference>
<feature type="chain" id="PRO_5022981288" evidence="2">
    <location>
        <begin position="24"/>
        <end position="453"/>
    </location>
</feature>
<dbReference type="AlphaFoldDB" id="A0A5C7AJG7"/>
<dbReference type="PANTHER" id="PTHR12558:SF47">
    <property type="entry name" value="LIPOPOLYSACCHARIDE ASSEMBLY PROTEIN B"/>
    <property type="match status" value="1"/>
</dbReference>
<dbReference type="OrthoDB" id="1465784at2"/>
<dbReference type="Pfam" id="PF13174">
    <property type="entry name" value="TPR_6"/>
    <property type="match status" value="1"/>
</dbReference>
<keyword evidence="2" id="KW-0732">Signal</keyword>
<evidence type="ECO:0000313" key="4">
    <source>
        <dbReference type="Proteomes" id="UP000321734"/>
    </source>
</evidence>
<proteinExistence type="predicted"/>
<evidence type="ECO:0000313" key="3">
    <source>
        <dbReference type="EMBL" id="TXE08487.1"/>
    </source>
</evidence>
<feature type="repeat" description="TPR" evidence="1">
    <location>
        <begin position="313"/>
        <end position="346"/>
    </location>
</feature>
<dbReference type="Gene3D" id="1.25.40.10">
    <property type="entry name" value="Tetratricopeptide repeat domain"/>
    <property type="match status" value="3"/>
</dbReference>
<keyword evidence="1" id="KW-0802">TPR repeat</keyword>
<evidence type="ECO:0000256" key="1">
    <source>
        <dbReference type="PROSITE-ProRule" id="PRU00339"/>
    </source>
</evidence>
<dbReference type="InterPro" id="IPR011990">
    <property type="entry name" value="TPR-like_helical_dom_sf"/>
</dbReference>
<organism evidence="3 4">
    <name type="scientific">Gelidibacter salicanalis</name>
    <dbReference type="NCBI Taxonomy" id="291193"/>
    <lineage>
        <taxon>Bacteria</taxon>
        <taxon>Pseudomonadati</taxon>
        <taxon>Bacteroidota</taxon>
        <taxon>Flavobacteriia</taxon>
        <taxon>Flavobacteriales</taxon>
        <taxon>Flavobacteriaceae</taxon>
        <taxon>Gelidibacter</taxon>
    </lineage>
</organism>
<reference evidence="3 4" key="1">
    <citation type="submission" date="2019-08" db="EMBL/GenBank/DDBJ databases">
        <title>Genome sequence of Gelidibacter salicanalis IC162T.</title>
        <authorList>
            <person name="Bowman J.P."/>
        </authorList>
    </citation>
    <scope>NUCLEOTIDE SEQUENCE [LARGE SCALE GENOMIC DNA]</scope>
    <source>
        <strain evidence="3 4">IC162</strain>
    </source>
</reference>
<keyword evidence="4" id="KW-1185">Reference proteome</keyword>
<dbReference type="Proteomes" id="UP000321734">
    <property type="component" value="Unassembled WGS sequence"/>
</dbReference>
<name>A0A5C7AJG7_9FLAO</name>
<accession>A0A5C7AJG7</accession>
<feature type="signal peptide" evidence="2">
    <location>
        <begin position="1"/>
        <end position="23"/>
    </location>
</feature>
<dbReference type="SMART" id="SM00028">
    <property type="entry name" value="TPR"/>
    <property type="match status" value="5"/>
</dbReference>
<dbReference type="EMBL" id="VORX01000003">
    <property type="protein sequence ID" value="TXE08487.1"/>
    <property type="molecule type" value="Genomic_DNA"/>
</dbReference>
<evidence type="ECO:0000256" key="2">
    <source>
        <dbReference type="SAM" id="SignalP"/>
    </source>
</evidence>
<dbReference type="PROSITE" id="PS50005">
    <property type="entry name" value="TPR"/>
    <property type="match status" value="2"/>
</dbReference>
<comment type="caution">
    <text evidence="3">The sequence shown here is derived from an EMBL/GenBank/DDBJ whole genome shotgun (WGS) entry which is preliminary data.</text>
</comment>
<dbReference type="SUPFAM" id="SSF48452">
    <property type="entry name" value="TPR-like"/>
    <property type="match status" value="2"/>
</dbReference>
<feature type="repeat" description="TPR" evidence="1">
    <location>
        <begin position="75"/>
        <end position="108"/>
    </location>
</feature>